<keyword evidence="2" id="KW-0106">Calcium</keyword>
<gene>
    <name evidence="3" type="ORF">CALMAC_LOCUS3108</name>
</gene>
<keyword evidence="4" id="KW-1185">Reference proteome</keyword>
<dbReference type="InterPro" id="IPR005552">
    <property type="entry name" value="Scramblase"/>
</dbReference>
<protein>
    <recommendedName>
        <fullName evidence="2">Phospholipid scramblase</fullName>
    </recommendedName>
</protein>
<evidence type="ECO:0000313" key="4">
    <source>
        <dbReference type="Proteomes" id="UP000410492"/>
    </source>
</evidence>
<dbReference type="PANTHER" id="PTHR23248">
    <property type="entry name" value="PHOSPHOLIPID SCRAMBLASE-RELATED"/>
    <property type="match status" value="1"/>
</dbReference>
<feature type="non-terminal residue" evidence="3">
    <location>
        <position position="1"/>
    </location>
</feature>
<reference evidence="3 4" key="1">
    <citation type="submission" date="2019-01" db="EMBL/GenBank/DDBJ databases">
        <authorList>
            <person name="Sayadi A."/>
        </authorList>
    </citation>
    <scope>NUCLEOTIDE SEQUENCE [LARGE SCALE GENOMIC DNA]</scope>
</reference>
<dbReference type="GO" id="GO:0005886">
    <property type="term" value="C:plasma membrane"/>
    <property type="evidence" value="ECO:0007669"/>
    <property type="project" value="TreeGrafter"/>
</dbReference>
<dbReference type="Pfam" id="PF03803">
    <property type="entry name" value="Scramblase"/>
    <property type="match status" value="1"/>
</dbReference>
<dbReference type="OrthoDB" id="191150at2759"/>
<evidence type="ECO:0000256" key="2">
    <source>
        <dbReference type="RuleBase" id="RU363116"/>
    </source>
</evidence>
<name>A0A653BR69_CALMS</name>
<evidence type="ECO:0000256" key="1">
    <source>
        <dbReference type="ARBA" id="ARBA00005350"/>
    </source>
</evidence>
<keyword evidence="2" id="KW-0564">Palmitate</keyword>
<accession>A0A653BR69</accession>
<organism evidence="3 4">
    <name type="scientific">Callosobruchus maculatus</name>
    <name type="common">Southern cowpea weevil</name>
    <name type="synonym">Pulse bruchid</name>
    <dbReference type="NCBI Taxonomy" id="64391"/>
    <lineage>
        <taxon>Eukaryota</taxon>
        <taxon>Metazoa</taxon>
        <taxon>Ecdysozoa</taxon>
        <taxon>Arthropoda</taxon>
        <taxon>Hexapoda</taxon>
        <taxon>Insecta</taxon>
        <taxon>Pterygota</taxon>
        <taxon>Neoptera</taxon>
        <taxon>Endopterygota</taxon>
        <taxon>Coleoptera</taxon>
        <taxon>Polyphaga</taxon>
        <taxon>Cucujiformia</taxon>
        <taxon>Chrysomeloidea</taxon>
        <taxon>Chrysomelidae</taxon>
        <taxon>Bruchinae</taxon>
        <taxon>Bruchini</taxon>
        <taxon>Callosobruchus</taxon>
    </lineage>
</organism>
<keyword evidence="2" id="KW-0449">Lipoprotein</keyword>
<dbReference type="PANTHER" id="PTHR23248:SF9">
    <property type="entry name" value="PHOSPHOLIPID SCRAMBLASE"/>
    <property type="match status" value="1"/>
</dbReference>
<comment type="function">
    <text evidence="2">May mediate accelerated ATP-independent bidirectional transbilayer migration of phospholipids upon binding calcium ions that results in a loss of phospholipid asymmetry in the plasma membrane.</text>
</comment>
<comment type="similarity">
    <text evidence="1 2">Belongs to the phospholipid scramblase family.</text>
</comment>
<dbReference type="Proteomes" id="UP000410492">
    <property type="component" value="Unassembled WGS sequence"/>
</dbReference>
<dbReference type="GO" id="GO:0017128">
    <property type="term" value="F:phospholipid scramblase activity"/>
    <property type="evidence" value="ECO:0007669"/>
    <property type="project" value="InterPro"/>
</dbReference>
<sequence length="150" mass="17326">DSGQQVFYAEEYSHWLPRNCMGYLREFEMRIYDTSRHEVIHLERPIACDWCCCPCCLQSMDVSSPPGNLIGTIEQEWSIVYPEFVIKNPAGAIALRIKGPFWTSSCSGEDMNFKILSSDDQEQVGKIRERLMGIFYVNQIEHFVSTSSKR</sequence>
<proteinExistence type="inferred from homology"/>
<dbReference type="EMBL" id="CAACVG010004068">
    <property type="protein sequence ID" value="VEN38089.1"/>
    <property type="molecule type" value="Genomic_DNA"/>
</dbReference>
<dbReference type="AlphaFoldDB" id="A0A653BR69"/>
<evidence type="ECO:0000313" key="3">
    <source>
        <dbReference type="EMBL" id="VEN38089.1"/>
    </source>
</evidence>
<comment type="cofactor">
    <cofactor evidence="2">
        <name>Ca(2+)</name>
        <dbReference type="ChEBI" id="CHEBI:29108"/>
    </cofactor>
</comment>